<proteinExistence type="predicted"/>
<dbReference type="EMBL" id="CP098755">
    <property type="protein sequence ID" value="USG67343.1"/>
    <property type="molecule type" value="Genomic_DNA"/>
</dbReference>
<name>A0ABY4WMI8_9BACL</name>
<evidence type="ECO:0000313" key="2">
    <source>
        <dbReference type="Proteomes" id="UP001056500"/>
    </source>
</evidence>
<evidence type="ECO:0000313" key="1">
    <source>
        <dbReference type="EMBL" id="USG67343.1"/>
    </source>
</evidence>
<keyword evidence="2" id="KW-1185">Reference proteome</keyword>
<gene>
    <name evidence="1" type="ORF">NDK47_08755</name>
</gene>
<organism evidence="1 2">
    <name type="scientific">Brevibacillus ruminantium</name>
    <dbReference type="NCBI Taxonomy" id="2950604"/>
    <lineage>
        <taxon>Bacteria</taxon>
        <taxon>Bacillati</taxon>
        <taxon>Bacillota</taxon>
        <taxon>Bacilli</taxon>
        <taxon>Bacillales</taxon>
        <taxon>Paenibacillaceae</taxon>
        <taxon>Brevibacillus</taxon>
    </lineage>
</organism>
<reference evidence="1" key="1">
    <citation type="submission" date="2022-06" db="EMBL/GenBank/DDBJ databases">
        <title>Genome sequencing of Brevibacillus sp. BB3-R1.</title>
        <authorList>
            <person name="Heo J."/>
            <person name="Lee D."/>
            <person name="Won M."/>
            <person name="Han B.-H."/>
            <person name="Hong S.-B."/>
            <person name="Kwon S.-W."/>
        </authorList>
    </citation>
    <scope>NUCLEOTIDE SEQUENCE</scope>
    <source>
        <strain evidence="1">BB3-R1</strain>
    </source>
</reference>
<sequence>MIIELTTQELDRCIEFSYKCAKNQQEIEFGQSDTIPRSHIEIGRDNLIGKIAEVAFSKMMDKYFGIMIALDFEYYPRGVWDKQDAIINGWRIDVKGTRQGGRWMLIEWSKLNFRQKEGILSHLYVMSSVNWDRVKDLPTGKVDIVGCASLDRLVHGVKNTLILRKGSCIPKTNTRLQADNFGIHFDNLEHDWNKVIHWITNNPPFDTSGYPNPYNVF</sequence>
<dbReference type="RefSeq" id="WP_251874445.1">
    <property type="nucleotide sequence ID" value="NZ_CP098755.1"/>
</dbReference>
<accession>A0ABY4WMI8</accession>
<dbReference type="Proteomes" id="UP001056500">
    <property type="component" value="Chromosome"/>
</dbReference>
<evidence type="ECO:0008006" key="3">
    <source>
        <dbReference type="Google" id="ProtNLM"/>
    </source>
</evidence>
<protein>
    <recommendedName>
        <fullName evidence="3">Restriction endonuclease</fullName>
    </recommendedName>
</protein>